<name>A0A1H8EG57_9SPHN</name>
<feature type="region of interest" description="Disordered" evidence="1">
    <location>
        <begin position="96"/>
        <end position="124"/>
    </location>
</feature>
<dbReference type="EMBL" id="FOCF01000005">
    <property type="protein sequence ID" value="SEN18561.1"/>
    <property type="molecule type" value="Genomic_DNA"/>
</dbReference>
<evidence type="ECO:0000313" key="3">
    <source>
        <dbReference type="EMBL" id="SEN18561.1"/>
    </source>
</evidence>
<keyword evidence="2" id="KW-0472">Membrane</keyword>
<evidence type="ECO:0000313" key="4">
    <source>
        <dbReference type="Proteomes" id="UP000199206"/>
    </source>
</evidence>
<accession>A0A1H8EG57</accession>
<evidence type="ECO:0000256" key="1">
    <source>
        <dbReference type="SAM" id="MobiDB-lite"/>
    </source>
</evidence>
<organism evidence="3 4">
    <name type="scientific">Sphingomonas gellani</name>
    <dbReference type="NCBI Taxonomy" id="1166340"/>
    <lineage>
        <taxon>Bacteria</taxon>
        <taxon>Pseudomonadati</taxon>
        <taxon>Pseudomonadota</taxon>
        <taxon>Alphaproteobacteria</taxon>
        <taxon>Sphingomonadales</taxon>
        <taxon>Sphingomonadaceae</taxon>
        <taxon>Sphingomonas</taxon>
    </lineage>
</organism>
<dbReference type="OrthoDB" id="7551375at2"/>
<feature type="transmembrane region" description="Helical" evidence="2">
    <location>
        <begin position="64"/>
        <end position="86"/>
    </location>
</feature>
<dbReference type="Proteomes" id="UP000199206">
    <property type="component" value="Unassembled WGS sequence"/>
</dbReference>
<dbReference type="RefSeq" id="WP_093665733.1">
    <property type="nucleotide sequence ID" value="NZ_FOCF01000005.1"/>
</dbReference>
<protein>
    <submittedName>
        <fullName evidence="3">Uncharacterized protein</fullName>
    </submittedName>
</protein>
<keyword evidence="2" id="KW-1133">Transmembrane helix</keyword>
<feature type="compositionally biased region" description="Basic and acidic residues" evidence="1">
    <location>
        <begin position="96"/>
        <end position="116"/>
    </location>
</feature>
<keyword evidence="4" id="KW-1185">Reference proteome</keyword>
<proteinExistence type="predicted"/>
<dbReference type="AlphaFoldDB" id="A0A1H8EG57"/>
<feature type="transmembrane region" description="Helical" evidence="2">
    <location>
        <begin position="12"/>
        <end position="33"/>
    </location>
</feature>
<reference evidence="4" key="1">
    <citation type="submission" date="2016-10" db="EMBL/GenBank/DDBJ databases">
        <authorList>
            <person name="Varghese N."/>
            <person name="Submissions S."/>
        </authorList>
    </citation>
    <scope>NUCLEOTIDE SEQUENCE [LARGE SCALE GENOMIC DNA]</scope>
    <source>
        <strain evidence="4">S6-262</strain>
    </source>
</reference>
<keyword evidence="2" id="KW-0812">Transmembrane</keyword>
<gene>
    <name evidence="3" type="ORF">SAMN05192583_2171</name>
</gene>
<dbReference type="STRING" id="1166340.SAMN05192583_2171"/>
<sequence>MVAYSRIQGLTGSLPIIGGAIAGALTVATFVLMPTDMLESVVWNSGITALVPAAEPPLGLTARAVMALGGAVLAAAVTWAALYLLFGEGGYLDRPAQRTDGAHSVRRADAHPDAPPRRPLSAADLGTPLMEVGATPEPPSTVVEFVLPVERTVPADLEERLAAFDPAAIPEQGPLPIHNASEEAVAGAARAMPAPPALGPGERLETFDLTPVIRFGETAASEPRVAPSLAELLARLEQGAERRAIRN</sequence>
<evidence type="ECO:0000256" key="2">
    <source>
        <dbReference type="SAM" id="Phobius"/>
    </source>
</evidence>